<dbReference type="GO" id="GO:0005829">
    <property type="term" value="C:cytosol"/>
    <property type="evidence" value="ECO:0007669"/>
    <property type="project" value="TreeGrafter"/>
</dbReference>
<evidence type="ECO:0000256" key="1">
    <source>
        <dbReference type="ARBA" id="ARBA00005752"/>
    </source>
</evidence>
<dbReference type="PIRSF" id="PIRSF001589">
    <property type="entry name" value="Asn_synthetase_glu-h"/>
    <property type="match status" value="1"/>
</dbReference>
<reference evidence="6" key="1">
    <citation type="submission" date="2018-06" db="EMBL/GenBank/DDBJ databases">
        <authorList>
            <person name="Zhirakovskaya E."/>
        </authorList>
    </citation>
    <scope>NUCLEOTIDE SEQUENCE</scope>
</reference>
<dbReference type="EC" id="6.3.5.4" evidence="6"/>
<dbReference type="InterPro" id="IPR017932">
    <property type="entry name" value="GATase_2_dom"/>
</dbReference>
<dbReference type="NCBIfam" id="TIGR01536">
    <property type="entry name" value="asn_synth_AEB"/>
    <property type="match status" value="1"/>
</dbReference>
<dbReference type="PANTHER" id="PTHR43284">
    <property type="entry name" value="ASPARAGINE SYNTHETASE (GLUTAMINE-HYDROLYZING)"/>
    <property type="match status" value="1"/>
</dbReference>
<dbReference type="PROSITE" id="PS51278">
    <property type="entry name" value="GATASE_TYPE_2"/>
    <property type="match status" value="1"/>
</dbReference>
<protein>
    <submittedName>
        <fullName evidence="6">Asparagine synthetase [glutamine-hydrolyzing]</fullName>
        <ecNumber evidence="6">6.3.5.4</ecNumber>
    </submittedName>
</protein>
<dbReference type="InterPro" id="IPR029055">
    <property type="entry name" value="Ntn_hydrolases_N"/>
</dbReference>
<dbReference type="GO" id="GO:0004066">
    <property type="term" value="F:asparagine synthase (glutamine-hydrolyzing) activity"/>
    <property type="evidence" value="ECO:0007669"/>
    <property type="project" value="UniProtKB-EC"/>
</dbReference>
<dbReference type="InterPro" id="IPR014729">
    <property type="entry name" value="Rossmann-like_a/b/a_fold"/>
</dbReference>
<dbReference type="InterPro" id="IPR033738">
    <property type="entry name" value="AsnB_N"/>
</dbReference>
<evidence type="ECO:0000256" key="3">
    <source>
        <dbReference type="ARBA" id="ARBA00022840"/>
    </source>
</evidence>
<evidence type="ECO:0000256" key="4">
    <source>
        <dbReference type="ARBA" id="ARBA00022962"/>
    </source>
</evidence>
<dbReference type="InterPro" id="IPR051786">
    <property type="entry name" value="ASN_synthetase/amidase"/>
</dbReference>
<gene>
    <name evidence="6" type="ORF">MNBD_GAMMA09-228</name>
</gene>
<dbReference type="Pfam" id="PF00733">
    <property type="entry name" value="Asn_synthase"/>
    <property type="match status" value="1"/>
</dbReference>
<evidence type="ECO:0000256" key="2">
    <source>
        <dbReference type="ARBA" id="ARBA00022741"/>
    </source>
</evidence>
<dbReference type="PANTHER" id="PTHR43284:SF1">
    <property type="entry name" value="ASPARAGINE SYNTHETASE"/>
    <property type="match status" value="1"/>
</dbReference>
<dbReference type="CDD" id="cd01991">
    <property type="entry name" value="Asn_synthase_B_C"/>
    <property type="match status" value="1"/>
</dbReference>
<dbReference type="Gene3D" id="3.60.20.10">
    <property type="entry name" value="Glutamine Phosphoribosylpyrophosphate, subunit 1, domain 1"/>
    <property type="match status" value="1"/>
</dbReference>
<sequence>MCGICGIYNIEPENQVKDSQINQMNAMMIHRGPDAGGIFIKDNIGLGHRRLKIIDLEGGVQPMFSPDNNIVVVFNGEIYNFREIKKNLESKGYVFKTGSDTEVIIYAYIEYGEACVDHFRGMFGIAIYDKRHDRLFLIRDRLGIKPLYFYKDDKQFIFSSEIKPICEVLKNKPGVRLASLDFYMSVGYVPGKDTMFDGIKKLLPGHTLLIDKNTFRFTPYWDLQDLPSKDISFSQAMEEFEELLKESVSLRLMSDVPLGAFLSGGLDSSAIVSYMSEQSSSPVKTFSVGYRDDPESSELGYAKIISDYFKTDHHEFYLEPMDFFNSIDTLINYTEEPIVESAAIALYQLSKLAKEHVTVILSGEGGDEILAGYPLHQIMPKIDRAHKISKFIPQNIFNIISSSSEKKLKYLDWLNKPLSKRYQSISNDVTLRIKNNMYKSDYFLESHKMTCDYYEKIFSHLSSATNLRRMTYSDIKSWLPDDLLVKADKMTMAASLELRVPLLDHKLVEYTSLLPDNFRLNGNQGKHLLKKVMEKHIPHEIIYRKKKGFPVPIANWFRSSLYEKTREILLDDSSLNRGYFKPEYIEGMLSRHKDGSEDLSRRIFTMLNLELWHRKYIDQ</sequence>
<dbReference type="GO" id="GO:0006529">
    <property type="term" value="P:asparagine biosynthetic process"/>
    <property type="evidence" value="ECO:0007669"/>
    <property type="project" value="InterPro"/>
</dbReference>
<comment type="similarity">
    <text evidence="1">Belongs to the asparagine synthetase family.</text>
</comment>
<organism evidence="6">
    <name type="scientific">hydrothermal vent metagenome</name>
    <dbReference type="NCBI Taxonomy" id="652676"/>
    <lineage>
        <taxon>unclassified sequences</taxon>
        <taxon>metagenomes</taxon>
        <taxon>ecological metagenomes</taxon>
    </lineage>
</organism>
<dbReference type="Pfam" id="PF13537">
    <property type="entry name" value="GATase_7"/>
    <property type="match status" value="1"/>
</dbReference>
<name>A0A3B0XE36_9ZZZZ</name>
<keyword evidence="3" id="KW-0067">ATP-binding</keyword>
<dbReference type="SUPFAM" id="SSF52402">
    <property type="entry name" value="Adenine nucleotide alpha hydrolases-like"/>
    <property type="match status" value="1"/>
</dbReference>
<feature type="domain" description="Glutamine amidotransferase type-2" evidence="5">
    <location>
        <begin position="2"/>
        <end position="213"/>
    </location>
</feature>
<proteinExistence type="inferred from homology"/>
<keyword evidence="6" id="KW-0436">Ligase</keyword>
<dbReference type="GO" id="GO:0005524">
    <property type="term" value="F:ATP binding"/>
    <property type="evidence" value="ECO:0007669"/>
    <property type="project" value="UniProtKB-KW"/>
</dbReference>
<accession>A0A3B0XE36</accession>
<evidence type="ECO:0000259" key="5">
    <source>
        <dbReference type="PROSITE" id="PS51278"/>
    </source>
</evidence>
<dbReference type="CDD" id="cd00712">
    <property type="entry name" value="AsnB"/>
    <property type="match status" value="1"/>
</dbReference>
<evidence type="ECO:0000313" key="6">
    <source>
        <dbReference type="EMBL" id="VAW65931.1"/>
    </source>
</evidence>
<keyword evidence="2" id="KW-0547">Nucleotide-binding</keyword>
<dbReference type="Gene3D" id="3.40.50.620">
    <property type="entry name" value="HUPs"/>
    <property type="match status" value="1"/>
</dbReference>
<dbReference type="EMBL" id="UOFI01000071">
    <property type="protein sequence ID" value="VAW65931.1"/>
    <property type="molecule type" value="Genomic_DNA"/>
</dbReference>
<dbReference type="InterPro" id="IPR006426">
    <property type="entry name" value="Asn_synth_AEB"/>
</dbReference>
<dbReference type="AlphaFoldDB" id="A0A3B0XE36"/>
<dbReference type="InterPro" id="IPR001962">
    <property type="entry name" value="Asn_synthase"/>
</dbReference>
<dbReference type="SUPFAM" id="SSF56235">
    <property type="entry name" value="N-terminal nucleophile aminohydrolases (Ntn hydrolases)"/>
    <property type="match status" value="1"/>
</dbReference>
<keyword evidence="4" id="KW-0315">Glutamine amidotransferase</keyword>